<keyword evidence="2" id="KW-0378">Hydrolase</keyword>
<dbReference type="AlphaFoldDB" id="W9NEY7"/>
<dbReference type="Pfam" id="PF00144">
    <property type="entry name" value="Beta-lactamase"/>
    <property type="match status" value="1"/>
</dbReference>
<evidence type="ECO:0000259" key="3">
    <source>
        <dbReference type="Pfam" id="PF00144"/>
    </source>
</evidence>
<feature type="domain" description="Beta-lactamase-related" evidence="3">
    <location>
        <begin position="29"/>
        <end position="369"/>
    </location>
</feature>
<reference evidence="4" key="1">
    <citation type="submission" date="2011-10" db="EMBL/GenBank/DDBJ databases">
        <title>The Genome Sequence of Fusarium oxysporum HDV247.</title>
        <authorList>
            <consortium name="The Broad Institute Genome Sequencing Platform"/>
            <person name="Ma L.-J."/>
            <person name="Gale L.R."/>
            <person name="Schwartz D.C."/>
            <person name="Zhou S."/>
            <person name="Corby-Kistler H."/>
            <person name="Young S.K."/>
            <person name="Zeng Q."/>
            <person name="Gargeya S."/>
            <person name="Fitzgerald M."/>
            <person name="Haas B."/>
            <person name="Abouelleil A."/>
            <person name="Alvarado L."/>
            <person name="Arachchi H.M."/>
            <person name="Berlin A."/>
            <person name="Brown A."/>
            <person name="Chapman S.B."/>
            <person name="Chen Z."/>
            <person name="Dunbar C."/>
            <person name="Freedman E."/>
            <person name="Gearin G."/>
            <person name="Goldberg J."/>
            <person name="Griggs A."/>
            <person name="Gujja S."/>
            <person name="Heiman D."/>
            <person name="Howarth C."/>
            <person name="Larson L."/>
            <person name="Lui A."/>
            <person name="MacDonald P.J.P."/>
            <person name="Montmayeur A."/>
            <person name="Murphy C."/>
            <person name="Neiman D."/>
            <person name="Pearson M."/>
            <person name="Priest M."/>
            <person name="Roberts A."/>
            <person name="Saif S."/>
            <person name="Shea T."/>
            <person name="Shenoy N."/>
            <person name="Sisk P."/>
            <person name="Stolte C."/>
            <person name="Sykes S."/>
            <person name="Wortman J."/>
            <person name="Nusbaum C."/>
            <person name="Birren B."/>
        </authorList>
    </citation>
    <scope>NUCLEOTIDE SEQUENCE [LARGE SCALE GENOMIC DNA]</scope>
    <source>
        <strain evidence="4">HDV247</strain>
    </source>
</reference>
<reference evidence="4" key="2">
    <citation type="submission" date="2012-05" db="EMBL/GenBank/DDBJ databases">
        <title>Annotation of the Genome Sequence of Fusarium oxysporum HDV247.</title>
        <authorList>
            <consortium name="The Broad Institute Genomics Platform"/>
            <person name="Ma L.-J."/>
            <person name="Corby-Kistler H."/>
            <person name="Broz K."/>
            <person name="Gale L.R."/>
            <person name="Jonkers W."/>
            <person name="O'Donnell K."/>
            <person name="Ploetz R."/>
            <person name="Steinberg C."/>
            <person name="Schwartz D.C."/>
            <person name="VanEtten H."/>
            <person name="Zhou S."/>
            <person name="Young S.K."/>
            <person name="Zeng Q."/>
            <person name="Gargeya S."/>
            <person name="Fitzgerald M."/>
            <person name="Abouelleil A."/>
            <person name="Alvarado L."/>
            <person name="Chapman S.B."/>
            <person name="Gainer-Dewar J."/>
            <person name="Goldberg J."/>
            <person name="Griggs A."/>
            <person name="Gujja S."/>
            <person name="Hansen M."/>
            <person name="Howarth C."/>
            <person name="Imamovic A."/>
            <person name="Ireland A."/>
            <person name="Larimer J."/>
            <person name="McCowan C."/>
            <person name="Murphy C."/>
            <person name="Pearson M."/>
            <person name="Poon T.W."/>
            <person name="Priest M."/>
            <person name="Roberts A."/>
            <person name="Saif S."/>
            <person name="Shea T."/>
            <person name="Sykes S."/>
            <person name="Wortman J."/>
            <person name="Nusbaum C."/>
            <person name="Birren B."/>
        </authorList>
    </citation>
    <scope>NUCLEOTIDE SEQUENCE</scope>
    <source>
        <strain evidence="4">HDV247</strain>
    </source>
</reference>
<proteinExistence type="inferred from homology"/>
<dbReference type="Gene3D" id="3.40.710.10">
    <property type="entry name" value="DD-peptidase/beta-lactamase superfamily"/>
    <property type="match status" value="1"/>
</dbReference>
<evidence type="ECO:0000256" key="1">
    <source>
        <dbReference type="ARBA" id="ARBA00009009"/>
    </source>
</evidence>
<dbReference type="OrthoDB" id="428260at2759"/>
<organism evidence="4">
    <name type="scientific">Fusarium oxysporum f. sp. pisi HDV247</name>
    <dbReference type="NCBI Taxonomy" id="1080344"/>
    <lineage>
        <taxon>Eukaryota</taxon>
        <taxon>Fungi</taxon>
        <taxon>Dikarya</taxon>
        <taxon>Ascomycota</taxon>
        <taxon>Pezizomycotina</taxon>
        <taxon>Sordariomycetes</taxon>
        <taxon>Hypocreomycetidae</taxon>
        <taxon>Hypocreales</taxon>
        <taxon>Nectriaceae</taxon>
        <taxon>Fusarium</taxon>
        <taxon>Fusarium oxysporum species complex</taxon>
    </lineage>
</organism>
<evidence type="ECO:0000256" key="2">
    <source>
        <dbReference type="ARBA" id="ARBA00022801"/>
    </source>
</evidence>
<dbReference type="Proteomes" id="UP000030751">
    <property type="component" value="Unassembled WGS sequence"/>
</dbReference>
<dbReference type="GO" id="GO:0016787">
    <property type="term" value="F:hydrolase activity"/>
    <property type="evidence" value="ECO:0007669"/>
    <property type="project" value="UniProtKB-KW"/>
</dbReference>
<evidence type="ECO:0000313" key="4">
    <source>
        <dbReference type="EMBL" id="EXA31259.1"/>
    </source>
</evidence>
<dbReference type="PANTHER" id="PTHR43283:SF17">
    <property type="entry name" value="(LOVD), PUTATIVE (AFU_ORTHOLOGUE AFUA_5G00920)-RELATED"/>
    <property type="match status" value="1"/>
</dbReference>
<dbReference type="HOGENOM" id="CLU_020027_11_1_1"/>
<name>W9NEY7_FUSOX</name>
<gene>
    <name evidence="4" type="ORF">FOVG_17436</name>
</gene>
<protein>
    <submittedName>
        <fullName evidence="4">Beta-lactamase</fullName>
    </submittedName>
</protein>
<dbReference type="InterPro" id="IPR012338">
    <property type="entry name" value="Beta-lactam/transpept-like"/>
</dbReference>
<comment type="similarity">
    <text evidence="1">Belongs to the class-A beta-lactamase family.</text>
</comment>
<dbReference type="InterPro" id="IPR001466">
    <property type="entry name" value="Beta-lactam-related"/>
</dbReference>
<accession>W9NEY7</accession>
<dbReference type="SUPFAM" id="SSF56601">
    <property type="entry name" value="beta-lactamase/transpeptidase-like"/>
    <property type="match status" value="1"/>
</dbReference>
<dbReference type="PANTHER" id="PTHR43283">
    <property type="entry name" value="BETA-LACTAMASE-RELATED"/>
    <property type="match status" value="1"/>
</dbReference>
<sequence length="388" mass="43736">MSPFEEIVHALRHPQGENKQPLPRVTLGAVNKDGSFHYAKVFGEDSDESLATDGVHFLASSTKFVTTVAVMQCVERGQLNLDADISEILPEWKNPQILTGFDEQDKPTFQAATKAITLRHLLTHSSGMTYVHMEPLLTHYDQLPGIEPRRPQSLKEKFYTILVSEPGSRWLYSPGLDWAGAMVERVTSMRLGEYMKRHIFDAVSVRDATFHLEEREDLRDRMVNHWERVGQELKIGKCPAADPVTDDLGGGGLYSTVTELLKIYHGVLSEKLLSRETIDLMFQPHLDNVPGLEDQDSYPLSHRNAIYNAIPPTTAVNFGLDGLINLSPVPNRRSENSLSWSGMPNCYWWIDIKKGIAGVYLSQLVPTGDQQSIKLLTAFEEFVYKNIK</sequence>
<dbReference type="InterPro" id="IPR050789">
    <property type="entry name" value="Diverse_Enzym_Activities"/>
</dbReference>
<dbReference type="EMBL" id="JH651020">
    <property type="protein sequence ID" value="EXA31259.1"/>
    <property type="molecule type" value="Genomic_DNA"/>
</dbReference>